<evidence type="ECO:0000313" key="3">
    <source>
        <dbReference type="Proteomes" id="UP001169006"/>
    </source>
</evidence>
<comment type="similarity">
    <text evidence="1">Belongs to the UPF0303 family.</text>
</comment>
<reference evidence="2" key="1">
    <citation type="journal article" date="2015" name="Int. J. Syst. Evol. Microbiol.">
        <title>Rhizobium oryzicola sp. nov., potential plant-growth-promoting endophytic bacteria isolated from rice roots.</title>
        <authorList>
            <person name="Zhang X.X."/>
            <person name="Gao J.S."/>
            <person name="Cao Y.H."/>
            <person name="Sheirdil R.A."/>
            <person name="Wang X.C."/>
            <person name="Zhang L."/>
        </authorList>
    </citation>
    <scope>NUCLEOTIDE SEQUENCE</scope>
    <source>
        <strain evidence="2">05753</strain>
    </source>
</reference>
<dbReference type="EMBL" id="JAUKWQ010000008">
    <property type="protein sequence ID" value="MDO1584395.1"/>
    <property type="molecule type" value="Genomic_DNA"/>
</dbReference>
<dbReference type="HAMAP" id="MF_00761">
    <property type="entry name" value="UPF0303"/>
    <property type="match status" value="1"/>
</dbReference>
<dbReference type="InterPro" id="IPR010371">
    <property type="entry name" value="YBR137W-like"/>
</dbReference>
<proteinExistence type="inferred from homology"/>
<dbReference type="PIRSF" id="PIRSF008757">
    <property type="entry name" value="UCP008757"/>
    <property type="match status" value="1"/>
</dbReference>
<dbReference type="RefSeq" id="WP_302078760.1">
    <property type="nucleotide sequence ID" value="NZ_JAUKWQ010000008.1"/>
</dbReference>
<dbReference type="NCBIfam" id="NF002696">
    <property type="entry name" value="PRK02487.1-5"/>
    <property type="match status" value="1"/>
</dbReference>
<name>A0ABT8T157_9HYPH</name>
<dbReference type="Proteomes" id="UP001169006">
    <property type="component" value="Unassembled WGS sequence"/>
</dbReference>
<dbReference type="Gene3D" id="3.30.450.150">
    <property type="entry name" value="Haem-degrading domain"/>
    <property type="match status" value="1"/>
</dbReference>
<dbReference type="SUPFAM" id="SSF143744">
    <property type="entry name" value="GlcG-like"/>
    <property type="match status" value="1"/>
</dbReference>
<comment type="caution">
    <text evidence="2">The sequence shown here is derived from an EMBL/GenBank/DDBJ whole genome shotgun (WGS) entry which is preliminary data.</text>
</comment>
<dbReference type="InterPro" id="IPR005624">
    <property type="entry name" value="PduO/GlcC-like"/>
</dbReference>
<organism evidence="2 3">
    <name type="scientific">Rhizobium oryzicola</name>
    <dbReference type="NCBI Taxonomy" id="1232668"/>
    <lineage>
        <taxon>Bacteria</taxon>
        <taxon>Pseudomonadati</taxon>
        <taxon>Pseudomonadota</taxon>
        <taxon>Alphaproteobacteria</taxon>
        <taxon>Hyphomicrobiales</taxon>
        <taxon>Rhizobiaceae</taxon>
        <taxon>Rhizobium/Agrobacterium group</taxon>
        <taxon>Rhizobium</taxon>
    </lineage>
</organism>
<protein>
    <recommendedName>
        <fullName evidence="1">UPF0303 protein Q2T52_20090</fullName>
    </recommendedName>
</protein>
<dbReference type="PANTHER" id="PTHR28255">
    <property type="match status" value="1"/>
</dbReference>
<gene>
    <name evidence="2" type="ORF">Q2T52_20090</name>
</gene>
<sequence>MGIEQDIERIESQMRSLQFEGFDLDAAWSVGRHLRDLASERGQTLSIDIQINGQQAFFAALPNARPDFEYWIRRKRNLVLRFLRPSYLIGLELSLQGTTLEEKWGLPTADYAAHGGGFPIVVKGVGCIGAVTVSGLPQRLDHNLVVEALAIQLGHNVGEIALAEG</sequence>
<reference evidence="2" key="2">
    <citation type="submission" date="2023-07" db="EMBL/GenBank/DDBJ databases">
        <authorList>
            <person name="Sun H."/>
        </authorList>
    </citation>
    <scope>NUCLEOTIDE SEQUENCE</scope>
    <source>
        <strain evidence="2">05753</strain>
    </source>
</reference>
<keyword evidence="3" id="KW-1185">Reference proteome</keyword>
<dbReference type="InterPro" id="IPR038084">
    <property type="entry name" value="PduO/GlcC-like_sf"/>
</dbReference>
<evidence type="ECO:0000313" key="2">
    <source>
        <dbReference type="EMBL" id="MDO1584395.1"/>
    </source>
</evidence>
<dbReference type="Pfam" id="PF03928">
    <property type="entry name" value="HbpS-like"/>
    <property type="match status" value="1"/>
</dbReference>
<accession>A0ABT8T157</accession>
<evidence type="ECO:0000256" key="1">
    <source>
        <dbReference type="HAMAP-Rule" id="MF_00761"/>
    </source>
</evidence>
<dbReference type="PANTHER" id="PTHR28255:SF1">
    <property type="entry name" value="UPF0303 PROTEIN YBR137W"/>
    <property type="match status" value="1"/>
</dbReference>